<keyword evidence="1" id="KW-0812">Transmembrane</keyword>
<feature type="transmembrane region" description="Helical" evidence="1">
    <location>
        <begin position="105"/>
        <end position="126"/>
    </location>
</feature>
<name>A0A8S8X6T1_9PROT</name>
<proteinExistence type="predicted"/>
<organism evidence="2 3">
    <name type="scientific">Roseiterribacter gracilis</name>
    <dbReference type="NCBI Taxonomy" id="2812848"/>
    <lineage>
        <taxon>Bacteria</taxon>
        <taxon>Pseudomonadati</taxon>
        <taxon>Pseudomonadota</taxon>
        <taxon>Alphaproteobacteria</taxon>
        <taxon>Rhodospirillales</taxon>
        <taxon>Roseiterribacteraceae</taxon>
        <taxon>Roseiterribacter</taxon>
    </lineage>
</organism>
<keyword evidence="1" id="KW-1133">Transmembrane helix</keyword>
<sequence>MATALKPTQTNFGPPKGRRTIENSIMTLMLVGLGAVFLPTTITAAFAMIPSILSYFFDRDPKRSQTLCIAALNAAGSTPVLLELWGRWNSVAGAISLIAQVRPWMWAWGGAALGYALCLLIPPVAAQMVRGGLQNKLNDLEKHAKDMRQAWGEDVAPEHMARLIESSAFSSQK</sequence>
<evidence type="ECO:0000256" key="1">
    <source>
        <dbReference type="SAM" id="Phobius"/>
    </source>
</evidence>
<dbReference type="EMBL" id="BOPV01000001">
    <property type="protein sequence ID" value="GIL39048.1"/>
    <property type="molecule type" value="Genomic_DNA"/>
</dbReference>
<evidence type="ECO:0000313" key="3">
    <source>
        <dbReference type="Proteomes" id="UP000681075"/>
    </source>
</evidence>
<protein>
    <submittedName>
        <fullName evidence="2">Uncharacterized protein</fullName>
    </submittedName>
</protein>
<dbReference type="AlphaFoldDB" id="A0A8S8X6T1"/>
<reference evidence="2" key="1">
    <citation type="submission" date="2021-02" db="EMBL/GenBank/DDBJ databases">
        <title>Genome sequence of Rhodospirillales sp. strain TMPK1 isolated from soil.</title>
        <authorList>
            <person name="Nakai R."/>
            <person name="Kusada H."/>
            <person name="Tamaki H."/>
        </authorList>
    </citation>
    <scope>NUCLEOTIDE SEQUENCE</scope>
    <source>
        <strain evidence="2">TMPK1</strain>
    </source>
</reference>
<feature type="transmembrane region" description="Helical" evidence="1">
    <location>
        <begin position="25"/>
        <end position="55"/>
    </location>
</feature>
<comment type="caution">
    <text evidence="2">The sequence shown here is derived from an EMBL/GenBank/DDBJ whole genome shotgun (WGS) entry which is preliminary data.</text>
</comment>
<dbReference type="Proteomes" id="UP000681075">
    <property type="component" value="Unassembled WGS sequence"/>
</dbReference>
<evidence type="ECO:0000313" key="2">
    <source>
        <dbReference type="EMBL" id="GIL39048.1"/>
    </source>
</evidence>
<dbReference type="RefSeq" id="WP_420242147.1">
    <property type="nucleotide sequence ID" value="NZ_BOPV01000001.1"/>
</dbReference>
<accession>A0A8S8X6T1</accession>
<keyword evidence="1" id="KW-0472">Membrane</keyword>
<gene>
    <name evidence="2" type="ORF">TMPK1_12850</name>
</gene>
<keyword evidence="3" id="KW-1185">Reference proteome</keyword>